<organism evidence="7 8">
    <name type="scientific">Oryzicola mucosus</name>
    <dbReference type="NCBI Taxonomy" id="2767425"/>
    <lineage>
        <taxon>Bacteria</taxon>
        <taxon>Pseudomonadati</taxon>
        <taxon>Pseudomonadota</taxon>
        <taxon>Alphaproteobacteria</taxon>
        <taxon>Hyphomicrobiales</taxon>
        <taxon>Phyllobacteriaceae</taxon>
        <taxon>Oryzicola</taxon>
    </lineage>
</organism>
<sequence>MMKSSLKLTAAAAVAAFIATSDIALAEEAGLTDTTIKIGMIGSLTGPAALWGWPTINGAKMVYDDINANGGINGRKIELVIEDSQCQAPLALAAAKKLISRDEVFMLHGGSCSGAILPVRDLVLKEKVPMMVLVATADEIVAQPNGYIYRAFLPGSYDGEIIANFIATSPQLKKVVVVGNTDAVANVRYPKLEESIKANNLEYLGLEPLEVEATDATAQVLKVKSLNPDAVVLVARPEASAVFLKDAAKLGLDVPVFGSTLVDLQDLLERIGDPKPMANMNVVSFYKSTLTEAPMARWVDMLKKYYPDDKVQAAAFYGTSGALAVVEALKRAGPDLSREKMVQALSEIKDMDGGPMACSVTFAADDHEGCKTGSIWGMRDGNITALGDSWK</sequence>
<dbReference type="GO" id="GO:0006865">
    <property type="term" value="P:amino acid transport"/>
    <property type="evidence" value="ECO:0007669"/>
    <property type="project" value="UniProtKB-KW"/>
</dbReference>
<evidence type="ECO:0000313" key="7">
    <source>
        <dbReference type="EMBL" id="MBD0417431.1"/>
    </source>
</evidence>
<accession>A0A8J6U1W9</accession>
<protein>
    <submittedName>
        <fullName evidence="7">ABC transporter substrate-binding protein</fullName>
    </submittedName>
</protein>
<dbReference type="InterPro" id="IPR028081">
    <property type="entry name" value="Leu-bd"/>
</dbReference>
<evidence type="ECO:0000256" key="3">
    <source>
        <dbReference type="ARBA" id="ARBA00022729"/>
    </source>
</evidence>
<dbReference type="EMBL" id="JACVVX010000014">
    <property type="protein sequence ID" value="MBD0417431.1"/>
    <property type="molecule type" value="Genomic_DNA"/>
</dbReference>
<reference evidence="7" key="1">
    <citation type="submission" date="2020-09" db="EMBL/GenBank/DDBJ databases">
        <title>Genome seq and assembly of Tianweitania sp.</title>
        <authorList>
            <person name="Chhetri G."/>
        </authorList>
    </citation>
    <scope>NUCLEOTIDE SEQUENCE</scope>
    <source>
        <strain evidence="7">Rool2</strain>
    </source>
</reference>
<keyword evidence="3 5" id="KW-0732">Signal</keyword>
<keyword evidence="2" id="KW-0813">Transport</keyword>
<dbReference type="PRINTS" id="PR00337">
    <property type="entry name" value="LEUILEVALBP"/>
</dbReference>
<dbReference type="SUPFAM" id="SSF53822">
    <property type="entry name" value="Periplasmic binding protein-like I"/>
    <property type="match status" value="1"/>
</dbReference>
<dbReference type="Proteomes" id="UP000643405">
    <property type="component" value="Unassembled WGS sequence"/>
</dbReference>
<comment type="similarity">
    <text evidence="1">Belongs to the leucine-binding protein family.</text>
</comment>
<gene>
    <name evidence="7" type="ORF">ICI42_22600</name>
</gene>
<proteinExistence type="inferred from homology"/>
<dbReference type="InterPro" id="IPR028082">
    <property type="entry name" value="Peripla_BP_I"/>
</dbReference>
<name>A0A8J6U1W9_9HYPH</name>
<feature type="signal peptide" evidence="5">
    <location>
        <begin position="1"/>
        <end position="26"/>
    </location>
</feature>
<dbReference type="AlphaFoldDB" id="A0A8J6U1W9"/>
<comment type="caution">
    <text evidence="7">The sequence shown here is derived from an EMBL/GenBank/DDBJ whole genome shotgun (WGS) entry which is preliminary data.</text>
</comment>
<evidence type="ECO:0000259" key="6">
    <source>
        <dbReference type="Pfam" id="PF13458"/>
    </source>
</evidence>
<evidence type="ECO:0000256" key="4">
    <source>
        <dbReference type="ARBA" id="ARBA00022970"/>
    </source>
</evidence>
<dbReference type="CDD" id="cd06343">
    <property type="entry name" value="PBP1_ABC_ligand_binding-like"/>
    <property type="match status" value="1"/>
</dbReference>
<dbReference type="PANTHER" id="PTHR47235:SF1">
    <property type="entry name" value="BLR6548 PROTEIN"/>
    <property type="match status" value="1"/>
</dbReference>
<evidence type="ECO:0000256" key="2">
    <source>
        <dbReference type="ARBA" id="ARBA00022448"/>
    </source>
</evidence>
<feature type="chain" id="PRO_5035311068" evidence="5">
    <location>
        <begin position="27"/>
        <end position="391"/>
    </location>
</feature>
<evidence type="ECO:0000256" key="1">
    <source>
        <dbReference type="ARBA" id="ARBA00010062"/>
    </source>
</evidence>
<keyword evidence="4" id="KW-0029">Amino-acid transport</keyword>
<feature type="domain" description="Leucine-binding protein" evidence="6">
    <location>
        <begin position="35"/>
        <end position="368"/>
    </location>
</feature>
<dbReference type="Gene3D" id="3.40.50.2300">
    <property type="match status" value="2"/>
</dbReference>
<dbReference type="InterPro" id="IPR000709">
    <property type="entry name" value="Leu_Ile_Val-bd"/>
</dbReference>
<dbReference type="PANTHER" id="PTHR47235">
    <property type="entry name" value="BLR6548 PROTEIN"/>
    <property type="match status" value="1"/>
</dbReference>
<evidence type="ECO:0000313" key="8">
    <source>
        <dbReference type="Proteomes" id="UP000643405"/>
    </source>
</evidence>
<keyword evidence="8" id="KW-1185">Reference proteome</keyword>
<evidence type="ECO:0000256" key="5">
    <source>
        <dbReference type="SAM" id="SignalP"/>
    </source>
</evidence>
<dbReference type="Pfam" id="PF13458">
    <property type="entry name" value="Peripla_BP_6"/>
    <property type="match status" value="1"/>
</dbReference>